<protein>
    <submittedName>
        <fullName evidence="2">Uncharacterized protein</fullName>
    </submittedName>
</protein>
<evidence type="ECO:0000256" key="1">
    <source>
        <dbReference type="SAM" id="MobiDB-lite"/>
    </source>
</evidence>
<feature type="compositionally biased region" description="Basic and acidic residues" evidence="1">
    <location>
        <begin position="231"/>
        <end position="241"/>
    </location>
</feature>
<dbReference type="OrthoDB" id="5391496at2759"/>
<comment type="caution">
    <text evidence="2">The sequence shown here is derived from an EMBL/GenBank/DDBJ whole genome shotgun (WGS) entry which is preliminary data.</text>
</comment>
<feature type="region of interest" description="Disordered" evidence="1">
    <location>
        <begin position="171"/>
        <end position="241"/>
    </location>
</feature>
<organism evidence="2 3">
    <name type="scientific">Delitschia confertaspora ATCC 74209</name>
    <dbReference type="NCBI Taxonomy" id="1513339"/>
    <lineage>
        <taxon>Eukaryota</taxon>
        <taxon>Fungi</taxon>
        <taxon>Dikarya</taxon>
        <taxon>Ascomycota</taxon>
        <taxon>Pezizomycotina</taxon>
        <taxon>Dothideomycetes</taxon>
        <taxon>Pleosporomycetidae</taxon>
        <taxon>Pleosporales</taxon>
        <taxon>Delitschiaceae</taxon>
        <taxon>Delitschia</taxon>
    </lineage>
</organism>
<dbReference type="AlphaFoldDB" id="A0A9P4JFP1"/>
<keyword evidence="3" id="KW-1185">Reference proteome</keyword>
<gene>
    <name evidence="2" type="ORF">GQ43DRAFT_484982</name>
</gene>
<reference evidence="2" key="1">
    <citation type="journal article" date="2020" name="Stud. Mycol.">
        <title>101 Dothideomycetes genomes: a test case for predicting lifestyles and emergence of pathogens.</title>
        <authorList>
            <person name="Haridas S."/>
            <person name="Albert R."/>
            <person name="Binder M."/>
            <person name="Bloem J."/>
            <person name="Labutti K."/>
            <person name="Salamov A."/>
            <person name="Andreopoulos B."/>
            <person name="Baker S."/>
            <person name="Barry K."/>
            <person name="Bills G."/>
            <person name="Bluhm B."/>
            <person name="Cannon C."/>
            <person name="Castanera R."/>
            <person name="Culley D."/>
            <person name="Daum C."/>
            <person name="Ezra D."/>
            <person name="Gonzalez J."/>
            <person name="Henrissat B."/>
            <person name="Kuo A."/>
            <person name="Liang C."/>
            <person name="Lipzen A."/>
            <person name="Lutzoni F."/>
            <person name="Magnuson J."/>
            <person name="Mondo S."/>
            <person name="Nolan M."/>
            <person name="Ohm R."/>
            <person name="Pangilinan J."/>
            <person name="Park H.-J."/>
            <person name="Ramirez L."/>
            <person name="Alfaro M."/>
            <person name="Sun H."/>
            <person name="Tritt A."/>
            <person name="Yoshinaga Y."/>
            <person name="Zwiers L.-H."/>
            <person name="Turgeon B."/>
            <person name="Goodwin S."/>
            <person name="Spatafora J."/>
            <person name="Crous P."/>
            <person name="Grigoriev I."/>
        </authorList>
    </citation>
    <scope>NUCLEOTIDE SEQUENCE</scope>
    <source>
        <strain evidence="2">ATCC 74209</strain>
    </source>
</reference>
<dbReference type="Proteomes" id="UP000799536">
    <property type="component" value="Unassembled WGS sequence"/>
</dbReference>
<dbReference type="EMBL" id="ML994398">
    <property type="protein sequence ID" value="KAF2196399.1"/>
    <property type="molecule type" value="Genomic_DNA"/>
</dbReference>
<proteinExistence type="predicted"/>
<evidence type="ECO:0000313" key="3">
    <source>
        <dbReference type="Proteomes" id="UP000799536"/>
    </source>
</evidence>
<feature type="compositionally biased region" description="Basic and acidic residues" evidence="1">
    <location>
        <begin position="171"/>
        <end position="184"/>
    </location>
</feature>
<accession>A0A9P4JFP1</accession>
<name>A0A9P4JFP1_9PLEO</name>
<sequence>MTSTTPTVLHPLPSISLLDYILTTQTPITPTTLIICSSREEFFQSLLNSLENSRSSSENTHHFLAPTLHNLFTARHVKLAFCASLQALLAYFSAYVGNGEKGERLVLVNPLVLHARTAAFSAQGLSRTFAAAVETAARVHAKLMIAECLDVRGERGLMDSQEDDEADAVMRDGEHGQSSDKGVDENSTQADPWEQEVPILSVSARRFAPGNGERSWAGRKATGGNIVTTDRLSRRAENGRV</sequence>
<evidence type="ECO:0000313" key="2">
    <source>
        <dbReference type="EMBL" id="KAF2196399.1"/>
    </source>
</evidence>